<dbReference type="Proteomes" id="UP001165079">
    <property type="component" value="Unassembled WGS sequence"/>
</dbReference>
<evidence type="ECO:0000313" key="2">
    <source>
        <dbReference type="Proteomes" id="UP001165079"/>
    </source>
</evidence>
<organism evidence="1 2">
    <name type="scientific">Actinorhabdospora filicis</name>
    <dbReference type="NCBI Taxonomy" id="1785913"/>
    <lineage>
        <taxon>Bacteria</taxon>
        <taxon>Bacillati</taxon>
        <taxon>Actinomycetota</taxon>
        <taxon>Actinomycetes</taxon>
        <taxon>Micromonosporales</taxon>
        <taxon>Micromonosporaceae</taxon>
        <taxon>Actinorhabdospora</taxon>
    </lineage>
</organism>
<protein>
    <submittedName>
        <fullName evidence="1">Uncharacterized protein</fullName>
    </submittedName>
</protein>
<name>A0A9W6W3Z6_9ACTN</name>
<dbReference type="EMBL" id="BSTX01000002">
    <property type="protein sequence ID" value="GLZ78712.1"/>
    <property type="molecule type" value="Genomic_DNA"/>
</dbReference>
<keyword evidence="2" id="KW-1185">Reference proteome</keyword>
<dbReference type="AlphaFoldDB" id="A0A9W6W3Z6"/>
<reference evidence="1" key="1">
    <citation type="submission" date="2023-03" db="EMBL/GenBank/DDBJ databases">
        <title>Actinorhabdospora filicis NBRC 111898.</title>
        <authorList>
            <person name="Ichikawa N."/>
            <person name="Sato H."/>
            <person name="Tonouchi N."/>
        </authorList>
    </citation>
    <scope>NUCLEOTIDE SEQUENCE</scope>
    <source>
        <strain evidence="1">NBRC 111898</strain>
    </source>
</reference>
<dbReference type="RefSeq" id="WP_285663859.1">
    <property type="nucleotide sequence ID" value="NZ_BSTX01000002.1"/>
</dbReference>
<gene>
    <name evidence="1" type="ORF">Afil01_35190</name>
</gene>
<accession>A0A9W6W3Z6</accession>
<sequence>MEYDLTEIEALEVLDDEETETGLYPCSYTCGHTCSVTFKPA</sequence>
<comment type="caution">
    <text evidence="1">The sequence shown here is derived from an EMBL/GenBank/DDBJ whole genome shotgun (WGS) entry which is preliminary data.</text>
</comment>
<evidence type="ECO:0000313" key="1">
    <source>
        <dbReference type="EMBL" id="GLZ78712.1"/>
    </source>
</evidence>
<proteinExistence type="predicted"/>